<keyword evidence="1" id="KW-1133">Transmembrane helix</keyword>
<dbReference type="Proteomes" id="UP000659388">
    <property type="component" value="Unassembled WGS sequence"/>
</dbReference>
<evidence type="ECO:0000313" key="2">
    <source>
        <dbReference type="EMBL" id="MBL3654886.1"/>
    </source>
</evidence>
<proteinExistence type="predicted"/>
<feature type="transmembrane region" description="Helical" evidence="1">
    <location>
        <begin position="45"/>
        <end position="68"/>
    </location>
</feature>
<name>A0A937F4J8_9BACT</name>
<feature type="transmembrane region" description="Helical" evidence="1">
    <location>
        <begin position="17"/>
        <end position="39"/>
    </location>
</feature>
<reference evidence="2" key="1">
    <citation type="submission" date="2021-01" db="EMBL/GenBank/DDBJ databases">
        <title>Fulvivirga kasyanovii gen. nov., sp nov., a novel member of the phylum Bacteroidetes isolated from seawater in a mussel farm.</title>
        <authorList>
            <person name="Zhao L.-H."/>
            <person name="Wang Z.-J."/>
        </authorList>
    </citation>
    <scope>NUCLEOTIDE SEQUENCE</scope>
    <source>
        <strain evidence="2">2943</strain>
    </source>
</reference>
<evidence type="ECO:0000256" key="1">
    <source>
        <dbReference type="SAM" id="Phobius"/>
    </source>
</evidence>
<protein>
    <submittedName>
        <fullName evidence="2">Uncharacterized protein</fullName>
    </submittedName>
</protein>
<sequence length="210" mass="23524">MKSGEIYEPKEKVGKNALLMAAVLSITIVPTLAIAYAFATWYTPFIYANLIICVGFGAALGYLIFPIVKWGHIVGYKNEIICMAFIWLLAMYLQWAAHVTLAANLNPEGNSTSFVLNDFLYFVSHPIDLAAAVSEISQYGLWGIGSTTFKDFGLWAVWTTEAVILFVTMIGVNQKWSTFPYSHVEANWYPKILLKKKMPLNRGFSKFIDG</sequence>
<feature type="transmembrane region" description="Helical" evidence="1">
    <location>
        <begin position="80"/>
        <end position="97"/>
    </location>
</feature>
<keyword evidence="1" id="KW-0812">Transmembrane</keyword>
<keyword evidence="1" id="KW-0472">Membrane</keyword>
<accession>A0A937F4J8</accession>
<comment type="caution">
    <text evidence="2">The sequence shown here is derived from an EMBL/GenBank/DDBJ whole genome shotgun (WGS) entry which is preliminary data.</text>
</comment>
<organism evidence="2 3">
    <name type="scientific">Fulvivirga sediminis</name>
    <dbReference type="NCBI Taxonomy" id="2803949"/>
    <lineage>
        <taxon>Bacteria</taxon>
        <taxon>Pseudomonadati</taxon>
        <taxon>Bacteroidota</taxon>
        <taxon>Cytophagia</taxon>
        <taxon>Cytophagales</taxon>
        <taxon>Fulvivirgaceae</taxon>
        <taxon>Fulvivirga</taxon>
    </lineage>
</organism>
<keyword evidence="3" id="KW-1185">Reference proteome</keyword>
<dbReference type="AlphaFoldDB" id="A0A937F4J8"/>
<dbReference type="RefSeq" id="WP_202242002.1">
    <property type="nucleotide sequence ID" value="NZ_JAESIY010000001.1"/>
</dbReference>
<gene>
    <name evidence="2" type="ORF">JL102_01990</name>
</gene>
<feature type="transmembrane region" description="Helical" evidence="1">
    <location>
        <begin position="152"/>
        <end position="172"/>
    </location>
</feature>
<evidence type="ECO:0000313" key="3">
    <source>
        <dbReference type="Proteomes" id="UP000659388"/>
    </source>
</evidence>
<dbReference type="EMBL" id="JAESIY010000001">
    <property type="protein sequence ID" value="MBL3654886.1"/>
    <property type="molecule type" value="Genomic_DNA"/>
</dbReference>